<dbReference type="AlphaFoldDB" id="A0A4Y2TFU8"/>
<evidence type="ECO:0000313" key="1">
    <source>
        <dbReference type="EMBL" id="GBN99141.1"/>
    </source>
</evidence>
<accession>A0A4Y2TFU8</accession>
<name>A0A4Y2TFU8_ARAVE</name>
<dbReference type="PANTHER" id="PTHR46409:SF1">
    <property type="entry name" value="HTH PSQ-TYPE DOMAIN-CONTAINING PROTEIN"/>
    <property type="match status" value="1"/>
</dbReference>
<gene>
    <name evidence="1" type="ORF">AVEN_182574_1</name>
</gene>
<reference evidence="1 2" key="1">
    <citation type="journal article" date="2019" name="Sci. Rep.">
        <title>Orb-weaving spider Araneus ventricosus genome elucidates the spidroin gene catalogue.</title>
        <authorList>
            <person name="Kono N."/>
            <person name="Nakamura H."/>
            <person name="Ohtoshi R."/>
            <person name="Moran D.A.P."/>
            <person name="Shinohara A."/>
            <person name="Yoshida Y."/>
            <person name="Fujiwara M."/>
            <person name="Mori M."/>
            <person name="Tomita M."/>
            <person name="Arakawa K."/>
        </authorList>
    </citation>
    <scope>NUCLEOTIDE SEQUENCE [LARGE SCALE GENOMIC DNA]</scope>
</reference>
<keyword evidence="2" id="KW-1185">Reference proteome</keyword>
<dbReference type="OrthoDB" id="6783620at2759"/>
<protein>
    <submittedName>
        <fullName evidence="1">Uncharacterized protein</fullName>
    </submittedName>
</protein>
<evidence type="ECO:0000313" key="2">
    <source>
        <dbReference type="Proteomes" id="UP000499080"/>
    </source>
</evidence>
<comment type="caution">
    <text evidence="1">The sequence shown here is derived from an EMBL/GenBank/DDBJ whole genome shotgun (WGS) entry which is preliminary data.</text>
</comment>
<dbReference type="EMBL" id="BGPR01028167">
    <property type="protein sequence ID" value="GBN99141.1"/>
    <property type="molecule type" value="Genomic_DNA"/>
</dbReference>
<organism evidence="1 2">
    <name type="scientific">Araneus ventricosus</name>
    <name type="common">Orbweaver spider</name>
    <name type="synonym">Epeira ventricosa</name>
    <dbReference type="NCBI Taxonomy" id="182803"/>
    <lineage>
        <taxon>Eukaryota</taxon>
        <taxon>Metazoa</taxon>
        <taxon>Ecdysozoa</taxon>
        <taxon>Arthropoda</taxon>
        <taxon>Chelicerata</taxon>
        <taxon>Arachnida</taxon>
        <taxon>Araneae</taxon>
        <taxon>Araneomorphae</taxon>
        <taxon>Entelegynae</taxon>
        <taxon>Araneoidea</taxon>
        <taxon>Araneidae</taxon>
        <taxon>Araneus</taxon>
    </lineage>
</organism>
<dbReference type="Proteomes" id="UP000499080">
    <property type="component" value="Unassembled WGS sequence"/>
</dbReference>
<dbReference type="PANTHER" id="PTHR46409">
    <property type="entry name" value="HTH PSQ-TYPE DOMAIN-CONTAINING PROTEIN"/>
    <property type="match status" value="1"/>
</dbReference>
<sequence>MCRHSRDTGVFNGVICRLELKLHRPIKWIICLLHFNEFPLQHLFERKSSGTSSYAGNIGRNLKGCEKLPLVAFNSIEYNLTDIDTSNLSCDHKHLLDICTDISSGFGSSDLAKRQPFKLNLAFWLTTANRILRLYILTSDPTLVVFILRVYPPSWNELRFILPPLQKSEVALHGIFPTVTPVVTKVLAAVRTLARFGISDRAGAVIVSAAVQNEGIISESNVLNVVDRNKIRRGRTKVGNTLLSQVIKDYDHDQFGLYFDGRKDGTLSMEDNRRKFIIE</sequence>
<proteinExistence type="predicted"/>